<protein>
    <submittedName>
        <fullName evidence="2">Uncharacterized protein</fullName>
    </submittedName>
</protein>
<name>A0AAV1XBQ8_LUPLU</name>
<reference evidence="2 3" key="1">
    <citation type="submission" date="2024-03" db="EMBL/GenBank/DDBJ databases">
        <authorList>
            <person name="Martinez-Hernandez J."/>
        </authorList>
    </citation>
    <scope>NUCLEOTIDE SEQUENCE [LARGE SCALE GENOMIC DNA]</scope>
</reference>
<comment type="caution">
    <text evidence="2">The sequence shown here is derived from an EMBL/GenBank/DDBJ whole genome shotgun (WGS) entry which is preliminary data.</text>
</comment>
<organism evidence="2 3">
    <name type="scientific">Lupinus luteus</name>
    <name type="common">European yellow lupine</name>
    <dbReference type="NCBI Taxonomy" id="3873"/>
    <lineage>
        <taxon>Eukaryota</taxon>
        <taxon>Viridiplantae</taxon>
        <taxon>Streptophyta</taxon>
        <taxon>Embryophyta</taxon>
        <taxon>Tracheophyta</taxon>
        <taxon>Spermatophyta</taxon>
        <taxon>Magnoliopsida</taxon>
        <taxon>eudicotyledons</taxon>
        <taxon>Gunneridae</taxon>
        <taxon>Pentapetalae</taxon>
        <taxon>rosids</taxon>
        <taxon>fabids</taxon>
        <taxon>Fabales</taxon>
        <taxon>Fabaceae</taxon>
        <taxon>Papilionoideae</taxon>
        <taxon>50 kb inversion clade</taxon>
        <taxon>genistoids sensu lato</taxon>
        <taxon>core genistoids</taxon>
        <taxon>Genisteae</taxon>
        <taxon>Lupinus</taxon>
    </lineage>
</organism>
<gene>
    <name evidence="2" type="ORF">LLUT_LOCUS20061</name>
</gene>
<feature type="region of interest" description="Disordered" evidence="1">
    <location>
        <begin position="29"/>
        <end position="79"/>
    </location>
</feature>
<keyword evidence="3" id="KW-1185">Reference proteome</keyword>
<evidence type="ECO:0000313" key="3">
    <source>
        <dbReference type="Proteomes" id="UP001497480"/>
    </source>
</evidence>
<proteinExistence type="predicted"/>
<dbReference type="Proteomes" id="UP001497480">
    <property type="component" value="Unassembled WGS sequence"/>
</dbReference>
<sequence length="79" mass="8708">MKARRMFGYTQNNIIRTLPQPLVVAEEELASAPAPEPTASLETSTRPNSLHNHTLISNRTNNEIALISTPKTRPSGINK</sequence>
<accession>A0AAV1XBQ8</accession>
<feature type="compositionally biased region" description="Low complexity" evidence="1">
    <location>
        <begin position="30"/>
        <end position="43"/>
    </location>
</feature>
<feature type="compositionally biased region" description="Polar residues" evidence="1">
    <location>
        <begin position="44"/>
        <end position="79"/>
    </location>
</feature>
<evidence type="ECO:0000313" key="2">
    <source>
        <dbReference type="EMBL" id="CAL0319001.1"/>
    </source>
</evidence>
<dbReference type="AlphaFoldDB" id="A0AAV1XBQ8"/>
<evidence type="ECO:0000256" key="1">
    <source>
        <dbReference type="SAM" id="MobiDB-lite"/>
    </source>
</evidence>
<dbReference type="EMBL" id="CAXHTB010000014">
    <property type="protein sequence ID" value="CAL0319001.1"/>
    <property type="molecule type" value="Genomic_DNA"/>
</dbReference>